<evidence type="ECO:0000313" key="4">
    <source>
        <dbReference type="EMBL" id="RVW33021.1"/>
    </source>
</evidence>
<dbReference type="PROSITE" id="PS50158">
    <property type="entry name" value="ZF_CCHC"/>
    <property type="match status" value="1"/>
</dbReference>
<feature type="region of interest" description="Disordered" evidence="2">
    <location>
        <begin position="224"/>
        <end position="249"/>
    </location>
</feature>
<protein>
    <recommendedName>
        <fullName evidence="3">CCHC-type domain-containing protein</fullName>
    </recommendedName>
</protein>
<proteinExistence type="predicted"/>
<dbReference type="AlphaFoldDB" id="A0A438DCD0"/>
<evidence type="ECO:0000313" key="5">
    <source>
        <dbReference type="Proteomes" id="UP000288805"/>
    </source>
</evidence>
<dbReference type="GO" id="GO:0003676">
    <property type="term" value="F:nucleic acid binding"/>
    <property type="evidence" value="ECO:0007669"/>
    <property type="project" value="InterPro"/>
</dbReference>
<dbReference type="EMBL" id="QGNW01001696">
    <property type="protein sequence ID" value="RVW33021.1"/>
    <property type="molecule type" value="Genomic_DNA"/>
</dbReference>
<dbReference type="Proteomes" id="UP000288805">
    <property type="component" value="Unassembled WGS sequence"/>
</dbReference>
<keyword evidence="1" id="KW-0863">Zinc-finger</keyword>
<comment type="caution">
    <text evidence="4">The sequence shown here is derived from an EMBL/GenBank/DDBJ whole genome shotgun (WGS) entry which is preliminary data.</text>
</comment>
<feature type="domain" description="CCHC-type" evidence="3">
    <location>
        <begin position="255"/>
        <end position="269"/>
    </location>
</feature>
<dbReference type="Pfam" id="PF00098">
    <property type="entry name" value="zf-CCHC"/>
    <property type="match status" value="1"/>
</dbReference>
<organism evidence="4 5">
    <name type="scientific">Vitis vinifera</name>
    <name type="common">Grape</name>
    <dbReference type="NCBI Taxonomy" id="29760"/>
    <lineage>
        <taxon>Eukaryota</taxon>
        <taxon>Viridiplantae</taxon>
        <taxon>Streptophyta</taxon>
        <taxon>Embryophyta</taxon>
        <taxon>Tracheophyta</taxon>
        <taxon>Spermatophyta</taxon>
        <taxon>Magnoliopsida</taxon>
        <taxon>eudicotyledons</taxon>
        <taxon>Gunneridae</taxon>
        <taxon>Pentapetalae</taxon>
        <taxon>rosids</taxon>
        <taxon>Vitales</taxon>
        <taxon>Vitaceae</taxon>
        <taxon>Viteae</taxon>
        <taxon>Vitis</taxon>
    </lineage>
</organism>
<dbReference type="SMART" id="SM00343">
    <property type="entry name" value="ZnF_C2HC"/>
    <property type="match status" value="1"/>
</dbReference>
<evidence type="ECO:0000256" key="2">
    <source>
        <dbReference type="SAM" id="MobiDB-lite"/>
    </source>
</evidence>
<dbReference type="InterPro" id="IPR001878">
    <property type="entry name" value="Znf_CCHC"/>
</dbReference>
<evidence type="ECO:0000256" key="1">
    <source>
        <dbReference type="PROSITE-ProRule" id="PRU00047"/>
    </source>
</evidence>
<dbReference type="InterPro" id="IPR036875">
    <property type="entry name" value="Znf_CCHC_sf"/>
</dbReference>
<accession>A0A438DCD0</accession>
<dbReference type="GO" id="GO:0008270">
    <property type="term" value="F:zinc ion binding"/>
    <property type="evidence" value="ECO:0007669"/>
    <property type="project" value="UniProtKB-KW"/>
</dbReference>
<dbReference type="SUPFAM" id="SSF57756">
    <property type="entry name" value="Retrovirus zinc finger-like domains"/>
    <property type="match status" value="1"/>
</dbReference>
<dbReference type="Gene3D" id="4.10.60.10">
    <property type="entry name" value="Zinc finger, CCHC-type"/>
    <property type="match status" value="1"/>
</dbReference>
<keyword evidence="1" id="KW-0479">Metal-binding</keyword>
<dbReference type="PANTHER" id="PTHR34676:SF8">
    <property type="entry name" value="TRANSMEMBRANE PROTEIN"/>
    <property type="match status" value="1"/>
</dbReference>
<reference evidence="4 5" key="1">
    <citation type="journal article" date="2018" name="PLoS Genet.">
        <title>Population sequencing reveals clonal diversity and ancestral inbreeding in the grapevine cultivar Chardonnay.</title>
        <authorList>
            <person name="Roach M.J."/>
            <person name="Johnson D.L."/>
            <person name="Bohlmann J."/>
            <person name="van Vuuren H.J."/>
            <person name="Jones S.J."/>
            <person name="Pretorius I.S."/>
            <person name="Schmidt S.A."/>
            <person name="Borneman A.R."/>
        </authorList>
    </citation>
    <scope>NUCLEOTIDE SEQUENCE [LARGE SCALE GENOMIC DNA]</scope>
    <source>
        <strain evidence="5">cv. Chardonnay</strain>
        <tissue evidence="4">Leaf</tissue>
    </source>
</reference>
<sequence>MAIPSSSSQAENFSKHRAPFFMGTDYPYWKTRMTWYLQSTDLDVWDVIENDPTFPTKLVDEVLVPKPKQEWNELDRRNFQLNAKAIFTLQCAMDRNEYNRICQCKSAKEIWSFRKNLQGIQEGNEDIEVSPIKVAYQGHRNSRSKRRLTKLPMEELIGSLMTYEINLTKKLQEGEDKKKKSITLKATTKEEEDVEEEKPSDEDDDLALITRKLNKYMRGEMFRGRKFTSKRDPSKMESSSHGDKEKWEEKRELTCFKCKKSGHIKYDCPLYKSEAKRRMKKAMMAT</sequence>
<keyword evidence="1" id="KW-0862">Zinc</keyword>
<evidence type="ECO:0000259" key="3">
    <source>
        <dbReference type="PROSITE" id="PS50158"/>
    </source>
</evidence>
<dbReference type="PANTHER" id="PTHR34676">
    <property type="entry name" value="DUF4219 DOMAIN-CONTAINING PROTEIN-RELATED"/>
    <property type="match status" value="1"/>
</dbReference>
<name>A0A438DCD0_VITVI</name>
<gene>
    <name evidence="4" type="ORF">CK203_101219</name>
</gene>